<feature type="domain" description="MsrB" evidence="17">
    <location>
        <begin position="1"/>
        <end position="98"/>
    </location>
</feature>
<comment type="subcellular location">
    <subcellularLocation>
        <location evidence="3">Cytoplasm</location>
        <location evidence="3">Cytoskeleton</location>
    </subcellularLocation>
    <subcellularLocation>
        <location evidence="2">Nucleus</location>
    </subcellularLocation>
</comment>
<evidence type="ECO:0000256" key="3">
    <source>
        <dbReference type="ARBA" id="ARBA00004245"/>
    </source>
</evidence>
<dbReference type="PANTHER" id="PTHR46755">
    <property type="entry name" value="METHIONINE-R-SULFOXIDE REDUCTASE B1"/>
    <property type="match status" value="1"/>
</dbReference>
<dbReference type="EMBL" id="CACRXK020000909">
    <property type="protein sequence ID" value="CAB3985721.1"/>
    <property type="molecule type" value="Genomic_DNA"/>
</dbReference>
<keyword evidence="12" id="KW-0560">Oxidoreductase</keyword>
<keyword evidence="19" id="KW-1185">Reference proteome</keyword>
<dbReference type="InterPro" id="IPR011057">
    <property type="entry name" value="Mss4-like_sf"/>
</dbReference>
<evidence type="ECO:0000256" key="13">
    <source>
        <dbReference type="ARBA" id="ARBA00023212"/>
    </source>
</evidence>
<evidence type="ECO:0000256" key="10">
    <source>
        <dbReference type="ARBA" id="ARBA00022859"/>
    </source>
</evidence>
<dbReference type="AlphaFoldDB" id="A0A6S7GLU5"/>
<evidence type="ECO:0000256" key="12">
    <source>
        <dbReference type="ARBA" id="ARBA00023002"/>
    </source>
</evidence>
<name>A0A6S7GLU5_PARCT</name>
<dbReference type="GO" id="GO:0030091">
    <property type="term" value="P:protein repair"/>
    <property type="evidence" value="ECO:0007669"/>
    <property type="project" value="TreeGrafter"/>
</dbReference>
<evidence type="ECO:0000256" key="4">
    <source>
        <dbReference type="ARBA" id="ARBA00007174"/>
    </source>
</evidence>
<dbReference type="EC" id="1.8.4.12" evidence="5"/>
<evidence type="ECO:0000256" key="15">
    <source>
        <dbReference type="ARBA" id="ARBA00046083"/>
    </source>
</evidence>
<evidence type="ECO:0000256" key="7">
    <source>
        <dbReference type="ARBA" id="ARBA00022588"/>
    </source>
</evidence>
<comment type="cofactor">
    <cofactor evidence="1">
        <name>Zn(2+)</name>
        <dbReference type="ChEBI" id="CHEBI:29105"/>
    </cofactor>
</comment>
<evidence type="ECO:0000313" key="18">
    <source>
        <dbReference type="EMBL" id="CAB3985721.1"/>
    </source>
</evidence>
<sequence>MAFCSWSGSEKYRDHFEVGIYKCVKCGNGLFHGKSKYAHHTPWPAFNETIREDSVRKEIETVPQESSQAKAMKVFCGKCGNSLGHEFIGDGPNGASRF</sequence>
<comment type="similarity">
    <text evidence="4">Belongs to the MsrB Met sulfoxide reductase family.</text>
</comment>
<evidence type="ECO:0000256" key="9">
    <source>
        <dbReference type="ARBA" id="ARBA00022833"/>
    </source>
</evidence>
<dbReference type="PANTHER" id="PTHR46755:SF5">
    <property type="entry name" value="METHIONINE-R-SULFOXIDE REDUCTASE B1"/>
    <property type="match status" value="1"/>
</dbReference>
<keyword evidence="13" id="KW-0206">Cytoskeleton</keyword>
<evidence type="ECO:0000256" key="2">
    <source>
        <dbReference type="ARBA" id="ARBA00004123"/>
    </source>
</evidence>
<proteinExistence type="inferred from homology"/>
<reference evidence="18" key="1">
    <citation type="submission" date="2020-04" db="EMBL/GenBank/DDBJ databases">
        <authorList>
            <person name="Alioto T."/>
            <person name="Alioto T."/>
            <person name="Gomez Garrido J."/>
        </authorList>
    </citation>
    <scope>NUCLEOTIDE SEQUENCE</scope>
    <source>
        <strain evidence="18">A484AB</strain>
    </source>
</reference>
<evidence type="ECO:0000256" key="8">
    <source>
        <dbReference type="ARBA" id="ARBA00022723"/>
    </source>
</evidence>
<accession>A0A6S7GLU5</accession>
<dbReference type="GO" id="GO:0005634">
    <property type="term" value="C:nucleus"/>
    <property type="evidence" value="ECO:0007669"/>
    <property type="project" value="UniProtKB-SubCell"/>
</dbReference>
<keyword evidence="6" id="KW-0963">Cytoplasm</keyword>
<evidence type="ECO:0000259" key="17">
    <source>
        <dbReference type="PROSITE" id="PS51790"/>
    </source>
</evidence>
<comment type="function">
    <text evidence="15">Methionine-sulfoxide reductase that specifically reduces methionine (R)-sulfoxide back to methionine. While in many cases, methionine oxidation is the result of random oxidation following oxidative stress, methionine oxidation is also a post-translational modification that takes place on specific residue. Acts as a regulator of actin assembly by reducing methionine (R)-sulfoxide mediated by MICALs (MICAL1, MICAL2 or MICAL3) on actin, thereby promoting filament repolymerization. Plays a role in innate immunity by reducing oxidized actin, leading to actin repolymerization in macrophages.</text>
</comment>
<dbReference type="Proteomes" id="UP001152795">
    <property type="component" value="Unassembled WGS sequence"/>
</dbReference>
<evidence type="ECO:0000256" key="14">
    <source>
        <dbReference type="ARBA" id="ARBA00023242"/>
    </source>
</evidence>
<keyword evidence="10" id="KW-0391">Immunity</keyword>
<dbReference type="GO" id="GO:0033743">
    <property type="term" value="F:peptide-methionine (R)-S-oxide reductase activity"/>
    <property type="evidence" value="ECO:0007669"/>
    <property type="project" value="UniProtKB-EC"/>
</dbReference>
<dbReference type="GO" id="GO:0005856">
    <property type="term" value="C:cytoskeleton"/>
    <property type="evidence" value="ECO:0007669"/>
    <property type="project" value="UniProtKB-SubCell"/>
</dbReference>
<organism evidence="18 19">
    <name type="scientific">Paramuricea clavata</name>
    <name type="common">Red gorgonian</name>
    <name type="synonym">Violescent sea-whip</name>
    <dbReference type="NCBI Taxonomy" id="317549"/>
    <lineage>
        <taxon>Eukaryota</taxon>
        <taxon>Metazoa</taxon>
        <taxon>Cnidaria</taxon>
        <taxon>Anthozoa</taxon>
        <taxon>Octocorallia</taxon>
        <taxon>Malacalcyonacea</taxon>
        <taxon>Plexauridae</taxon>
        <taxon>Paramuricea</taxon>
    </lineage>
</organism>
<evidence type="ECO:0000256" key="6">
    <source>
        <dbReference type="ARBA" id="ARBA00022490"/>
    </source>
</evidence>
<keyword evidence="11" id="KW-0712">Selenocysteine</keyword>
<protein>
    <recommendedName>
        <fullName evidence="5">peptide-methionine (R)-S-oxide reductase</fullName>
        <ecNumber evidence="5">1.8.4.12</ecNumber>
    </recommendedName>
</protein>
<evidence type="ECO:0000256" key="1">
    <source>
        <dbReference type="ARBA" id="ARBA00001947"/>
    </source>
</evidence>
<dbReference type="SUPFAM" id="SSF51316">
    <property type="entry name" value="Mss4-like"/>
    <property type="match status" value="1"/>
</dbReference>
<keyword evidence="8" id="KW-0479">Metal-binding</keyword>
<dbReference type="Pfam" id="PF01641">
    <property type="entry name" value="SelR"/>
    <property type="match status" value="1"/>
</dbReference>
<dbReference type="PROSITE" id="PS51790">
    <property type="entry name" value="MSRB"/>
    <property type="match status" value="1"/>
</dbReference>
<evidence type="ECO:0000256" key="11">
    <source>
        <dbReference type="ARBA" id="ARBA00022933"/>
    </source>
</evidence>
<keyword evidence="9" id="KW-0862">Zinc</keyword>
<dbReference type="InterPro" id="IPR002579">
    <property type="entry name" value="Met_Sox_Rdtase_MsrB_dom"/>
</dbReference>
<dbReference type="GO" id="GO:0046872">
    <property type="term" value="F:metal ion binding"/>
    <property type="evidence" value="ECO:0007669"/>
    <property type="project" value="UniProtKB-KW"/>
</dbReference>
<evidence type="ECO:0000313" key="19">
    <source>
        <dbReference type="Proteomes" id="UP001152795"/>
    </source>
</evidence>
<evidence type="ECO:0000256" key="16">
    <source>
        <dbReference type="ARBA" id="ARBA00048488"/>
    </source>
</evidence>
<gene>
    <name evidence="18" type="ORF">PACLA_8A056123</name>
</gene>
<dbReference type="OrthoDB" id="44061at2759"/>
<comment type="catalytic activity">
    <reaction evidence="16">
        <text>L-methionyl-[protein] + [thioredoxin]-disulfide + H2O = L-methionyl-(R)-S-oxide-[protein] + [thioredoxin]-dithiol</text>
        <dbReference type="Rhea" id="RHEA:24164"/>
        <dbReference type="Rhea" id="RHEA-COMP:10698"/>
        <dbReference type="Rhea" id="RHEA-COMP:10700"/>
        <dbReference type="Rhea" id="RHEA-COMP:12313"/>
        <dbReference type="Rhea" id="RHEA-COMP:12314"/>
        <dbReference type="ChEBI" id="CHEBI:15377"/>
        <dbReference type="ChEBI" id="CHEBI:16044"/>
        <dbReference type="ChEBI" id="CHEBI:29950"/>
        <dbReference type="ChEBI" id="CHEBI:45764"/>
        <dbReference type="ChEBI" id="CHEBI:50058"/>
        <dbReference type="EC" id="1.8.4.12"/>
    </reaction>
</comment>
<dbReference type="GO" id="GO:0045087">
    <property type="term" value="P:innate immune response"/>
    <property type="evidence" value="ECO:0007669"/>
    <property type="project" value="UniProtKB-KW"/>
</dbReference>
<dbReference type="InterPro" id="IPR052150">
    <property type="entry name" value="MsrB_Met_sulfoxide_reductase"/>
</dbReference>
<comment type="caution">
    <text evidence="18">The sequence shown here is derived from an EMBL/GenBank/DDBJ whole genome shotgun (WGS) entry which is preliminary data.</text>
</comment>
<dbReference type="Gene3D" id="2.170.150.20">
    <property type="entry name" value="Peptide methionine sulfoxide reductase"/>
    <property type="match status" value="1"/>
</dbReference>
<keyword evidence="14" id="KW-0539">Nucleus</keyword>
<keyword evidence="7" id="KW-0399">Innate immunity</keyword>
<evidence type="ECO:0000256" key="5">
    <source>
        <dbReference type="ARBA" id="ARBA00012499"/>
    </source>
</evidence>